<dbReference type="GO" id="GO:0016020">
    <property type="term" value="C:membrane"/>
    <property type="evidence" value="ECO:0007669"/>
    <property type="project" value="GOC"/>
</dbReference>
<feature type="transmembrane region" description="Helical" evidence="5">
    <location>
        <begin position="7"/>
        <end position="28"/>
    </location>
</feature>
<dbReference type="PANTHER" id="PTHR31302:SF31">
    <property type="entry name" value="PHOSPHODIESTERASE YAEI"/>
    <property type="match status" value="1"/>
</dbReference>
<sequence length="403" mass="42852">MRRVSSFLLRLTIIGVLLHVYVGLRLLPDLAPPAARYAGALWLVASCFLIPLGMLSRVFERQPLGDRVAWAGLLAMGFFSSLLVLTLARDVLLAALAAINALAPGAVPFSHWRAQTSAGVPLAALAVSVVGFVNARRRARVVDVAVPIDDLPAALDGFTIVQISDIHVGPTIKRGYVEAIVDAVNRLKPDLVAVTGDVVDGTVAQLAGHAAPLGRLRARHGAFVVTGNHEYYSGADEWIAEFRRIGLAVLLNEHRTIDHGDGQLVIAGVTDYSAGHFDPAHQSDPSAALAGAPVDVRIRVLLAHQPRSASAAADAGFTLQLSGHTHGGQFFPWNFFVRLQQPFTAGLARLNGLWVYTSRGTGYWGPPKRLGAPSEITRVRLVRDDGNRAGAGAGASATLNAER</sequence>
<dbReference type="InterPro" id="IPR004843">
    <property type="entry name" value="Calcineurin-like_PHP"/>
</dbReference>
<dbReference type="GeneID" id="45118953"/>
<gene>
    <name evidence="7" type="ordered locus">BTH_II1508</name>
</gene>
<feature type="transmembrane region" description="Helical" evidence="5">
    <location>
        <begin position="118"/>
        <end position="135"/>
    </location>
</feature>
<name>Q2T545_BURTA</name>
<dbReference type="Pfam" id="PF00149">
    <property type="entry name" value="Metallophos"/>
    <property type="match status" value="1"/>
</dbReference>
<organism evidence="7 8">
    <name type="scientific">Burkholderia thailandensis (strain ATCC 700388 / DSM 13276 / CCUG 48851 / CIP 106301 / E264)</name>
    <dbReference type="NCBI Taxonomy" id="271848"/>
    <lineage>
        <taxon>Bacteria</taxon>
        <taxon>Pseudomonadati</taxon>
        <taxon>Pseudomonadota</taxon>
        <taxon>Betaproteobacteria</taxon>
        <taxon>Burkholderiales</taxon>
        <taxon>Burkholderiaceae</taxon>
        <taxon>Burkholderia</taxon>
        <taxon>pseudomallei group</taxon>
    </lineage>
</organism>
<dbReference type="GO" id="GO:0009245">
    <property type="term" value="P:lipid A biosynthetic process"/>
    <property type="evidence" value="ECO:0007669"/>
    <property type="project" value="TreeGrafter"/>
</dbReference>
<dbReference type="KEGG" id="bte:BTH_II1508"/>
<keyword evidence="5" id="KW-1133">Transmembrane helix</keyword>
<dbReference type="EMBL" id="CP000085">
    <property type="protein sequence ID" value="ABC34471.1"/>
    <property type="molecule type" value="Genomic_DNA"/>
</dbReference>
<dbReference type="PANTHER" id="PTHR31302">
    <property type="entry name" value="TRANSMEMBRANE PROTEIN WITH METALLOPHOSPHOESTERASE DOMAIN-RELATED"/>
    <property type="match status" value="1"/>
</dbReference>
<dbReference type="InterPro" id="IPR051158">
    <property type="entry name" value="Metallophosphoesterase_sf"/>
</dbReference>
<keyword evidence="8" id="KW-1185">Reference proteome</keyword>
<evidence type="ECO:0000313" key="7">
    <source>
        <dbReference type="EMBL" id="ABC34471.1"/>
    </source>
</evidence>
<evidence type="ECO:0000256" key="2">
    <source>
        <dbReference type="ARBA" id="ARBA00022723"/>
    </source>
</evidence>
<keyword evidence="5" id="KW-0472">Membrane</keyword>
<dbReference type="HOGENOM" id="CLU_025443_5_1_4"/>
<evidence type="ECO:0000256" key="5">
    <source>
        <dbReference type="SAM" id="Phobius"/>
    </source>
</evidence>
<comment type="similarity">
    <text evidence="4">Belongs to the metallophosphoesterase superfamily.</text>
</comment>
<reference evidence="7 8" key="1">
    <citation type="journal article" date="2005" name="BMC Genomics">
        <title>Bacterial genome adaptation to niches: divergence of the potential virulence genes in three Burkholderia species of different survival strategies.</title>
        <authorList>
            <person name="Kim H.S."/>
            <person name="Schell M.A."/>
            <person name="Yu Y."/>
            <person name="Ulrich R.L."/>
            <person name="Sarria S.H."/>
            <person name="Nierman W.C."/>
            <person name="DeShazer D."/>
        </authorList>
    </citation>
    <scope>NUCLEOTIDE SEQUENCE [LARGE SCALE GENOMIC DNA]</scope>
    <source>
        <strain evidence="8">ATCC 700388 / DSM 13276 / CCUG 48851 / CIP 106301 / E264</strain>
    </source>
</reference>
<comment type="cofactor">
    <cofactor evidence="1">
        <name>a divalent metal cation</name>
        <dbReference type="ChEBI" id="CHEBI:60240"/>
    </cofactor>
</comment>
<dbReference type="RefSeq" id="WP_009897346.1">
    <property type="nucleotide sequence ID" value="NC_007650.1"/>
</dbReference>
<dbReference type="GO" id="GO:0046872">
    <property type="term" value="F:metal ion binding"/>
    <property type="evidence" value="ECO:0007669"/>
    <property type="project" value="UniProtKB-KW"/>
</dbReference>
<dbReference type="CDD" id="cd07385">
    <property type="entry name" value="MPP_YkuE_C"/>
    <property type="match status" value="1"/>
</dbReference>
<dbReference type="GO" id="GO:0008758">
    <property type="term" value="F:UDP-2,3-diacylglucosamine hydrolase activity"/>
    <property type="evidence" value="ECO:0007669"/>
    <property type="project" value="TreeGrafter"/>
</dbReference>
<accession>Q2T545</accession>
<keyword evidence="3" id="KW-0378">Hydrolase</keyword>
<protein>
    <submittedName>
        <fullName evidence="7">Ser/Thr protein phosphatase family protein</fullName>
    </submittedName>
</protein>
<keyword evidence="5" id="KW-0812">Transmembrane</keyword>
<dbReference type="InterPro" id="IPR029052">
    <property type="entry name" value="Metallo-depent_PP-like"/>
</dbReference>
<dbReference type="FunFam" id="3.60.21.10:FF:000028">
    <property type="entry name" value="Putative metallophosphoesterase"/>
    <property type="match status" value="1"/>
</dbReference>
<evidence type="ECO:0000256" key="4">
    <source>
        <dbReference type="ARBA" id="ARBA00061089"/>
    </source>
</evidence>
<feature type="transmembrane region" description="Helical" evidence="5">
    <location>
        <begin position="34"/>
        <end position="56"/>
    </location>
</feature>
<keyword evidence="2" id="KW-0479">Metal-binding</keyword>
<evidence type="ECO:0000259" key="6">
    <source>
        <dbReference type="Pfam" id="PF00149"/>
    </source>
</evidence>
<dbReference type="SUPFAM" id="SSF56300">
    <property type="entry name" value="Metallo-dependent phosphatases"/>
    <property type="match status" value="1"/>
</dbReference>
<dbReference type="AlphaFoldDB" id="Q2T545"/>
<feature type="transmembrane region" description="Helical" evidence="5">
    <location>
        <begin position="68"/>
        <end position="88"/>
    </location>
</feature>
<proteinExistence type="inferred from homology"/>
<evidence type="ECO:0000256" key="1">
    <source>
        <dbReference type="ARBA" id="ARBA00001968"/>
    </source>
</evidence>
<dbReference type="Gene3D" id="3.60.21.10">
    <property type="match status" value="1"/>
</dbReference>
<evidence type="ECO:0000256" key="3">
    <source>
        <dbReference type="ARBA" id="ARBA00022801"/>
    </source>
</evidence>
<evidence type="ECO:0000313" key="8">
    <source>
        <dbReference type="Proteomes" id="UP000001930"/>
    </source>
</evidence>
<dbReference type="Proteomes" id="UP000001930">
    <property type="component" value="Chromosome II"/>
</dbReference>
<feature type="domain" description="Calcineurin-like phosphoesterase" evidence="6">
    <location>
        <begin position="159"/>
        <end position="327"/>
    </location>
</feature>